<organism evidence="1 2">
    <name type="scientific">Aureibaculum algae</name>
    <dbReference type="NCBI Taxonomy" id="2584122"/>
    <lineage>
        <taxon>Bacteria</taxon>
        <taxon>Pseudomonadati</taxon>
        <taxon>Bacteroidota</taxon>
        <taxon>Flavobacteriia</taxon>
        <taxon>Flavobacteriales</taxon>
        <taxon>Flavobacteriaceae</taxon>
        <taxon>Aureibaculum</taxon>
    </lineage>
</organism>
<gene>
    <name evidence="1" type="ORF">FF125_13685</name>
</gene>
<evidence type="ECO:0000313" key="2">
    <source>
        <dbReference type="Proteomes" id="UP000306229"/>
    </source>
</evidence>
<dbReference type="AlphaFoldDB" id="A0A5B7TX09"/>
<dbReference type="KEGG" id="fbe:FF125_13685"/>
<dbReference type="RefSeq" id="WP_138950293.1">
    <property type="nucleotide sequence ID" value="NZ_CP040749.1"/>
</dbReference>
<reference evidence="1 2" key="1">
    <citation type="submission" date="2019-05" db="EMBL/GenBank/DDBJ databases">
        <title>Algicella ahnfeltiae gen. nov., sp. nov., a novel marine bacterium of the family Flavobacteriaceae isolated from a red alga.</title>
        <authorList>
            <person name="Nedashkovskaya O.I."/>
            <person name="Kukhlevskiy A.D."/>
            <person name="Kim S.-G."/>
            <person name="Zhukova N.V."/>
            <person name="Mikhailov V.V."/>
        </authorList>
    </citation>
    <scope>NUCLEOTIDE SEQUENCE [LARGE SCALE GENOMIC DNA]</scope>
    <source>
        <strain evidence="1 2">10Alg115</strain>
    </source>
</reference>
<keyword evidence="1" id="KW-0456">Lyase</keyword>
<dbReference type="Proteomes" id="UP000306229">
    <property type="component" value="Chromosome"/>
</dbReference>
<dbReference type="GO" id="GO:0016829">
    <property type="term" value="F:lyase activity"/>
    <property type="evidence" value="ECO:0007669"/>
    <property type="project" value="UniProtKB-KW"/>
</dbReference>
<keyword evidence="2" id="KW-1185">Reference proteome</keyword>
<protein>
    <submittedName>
        <fullName evidence="1">Adenylosuccinate lyase</fullName>
    </submittedName>
</protein>
<evidence type="ECO:0000313" key="1">
    <source>
        <dbReference type="EMBL" id="QCX39437.1"/>
    </source>
</evidence>
<accession>A0A5B7TX09</accession>
<dbReference type="OrthoDB" id="979487at2"/>
<proteinExistence type="predicted"/>
<name>A0A5B7TX09_9FLAO</name>
<sequence>MKEATFISLLADDSERLKFRSELVEATLKNPQWVEILLTNMEAIDDANSNFSARILELACKDKLGLIVPYLDTYCDLLPKVKQGPVIRACAKICELLTIRYFKNHPLPLKERHFEKIIEAGFDWMISDQKTAVKAYTMQTLYLLGLKYDWIHPELVLNIEKDIPTGTTGYVNRGRKIIKAIETKTKFKI</sequence>
<dbReference type="EMBL" id="CP040749">
    <property type="protein sequence ID" value="QCX39437.1"/>
    <property type="molecule type" value="Genomic_DNA"/>
</dbReference>